<dbReference type="RefSeq" id="XP_014143314.1">
    <property type="nucleotide sequence ID" value="XM_014287839.1"/>
</dbReference>
<feature type="region of interest" description="Disordered" evidence="1">
    <location>
        <begin position="156"/>
        <end position="175"/>
    </location>
</feature>
<proteinExistence type="predicted"/>
<dbReference type="Proteomes" id="UP000054560">
    <property type="component" value="Unassembled WGS sequence"/>
</dbReference>
<sequence>MGRPSFVENCLRLIFELCQHPLISQATLAHLETRWYYKCQVCGYTDLISGTQFACSCASAALARLDQESFLTLMLNHVVGISQKNLSRDSMLRTPTQRQDRASGDESVSTLYQTTWLLKIVAILLRTRCHGNVDANQGLAGGGDAYQSVLNTLLPATHFGDDPETAPQQWDERDA</sequence>
<reference evidence="2 3" key="1">
    <citation type="submission" date="2011-02" db="EMBL/GenBank/DDBJ databases">
        <title>The Genome Sequence of Sphaeroforma arctica JP610.</title>
        <authorList>
            <consortium name="The Broad Institute Genome Sequencing Platform"/>
            <person name="Russ C."/>
            <person name="Cuomo C."/>
            <person name="Young S.K."/>
            <person name="Zeng Q."/>
            <person name="Gargeya S."/>
            <person name="Alvarado L."/>
            <person name="Berlin A."/>
            <person name="Chapman S.B."/>
            <person name="Chen Z."/>
            <person name="Freedman E."/>
            <person name="Gellesch M."/>
            <person name="Goldberg J."/>
            <person name="Griggs A."/>
            <person name="Gujja S."/>
            <person name="Heilman E."/>
            <person name="Heiman D."/>
            <person name="Howarth C."/>
            <person name="Mehta T."/>
            <person name="Neiman D."/>
            <person name="Pearson M."/>
            <person name="Roberts A."/>
            <person name="Saif S."/>
            <person name="Shea T."/>
            <person name="Shenoy N."/>
            <person name="Sisk P."/>
            <person name="Stolte C."/>
            <person name="Sykes S."/>
            <person name="White J."/>
            <person name="Yandava C."/>
            <person name="Burger G."/>
            <person name="Gray M.W."/>
            <person name="Holland P.W.H."/>
            <person name="King N."/>
            <person name="Lang F.B.F."/>
            <person name="Roger A.J."/>
            <person name="Ruiz-Trillo I."/>
            <person name="Haas B."/>
            <person name="Nusbaum C."/>
            <person name="Birren B."/>
        </authorList>
    </citation>
    <scope>NUCLEOTIDE SEQUENCE [LARGE SCALE GENOMIC DNA]</scope>
    <source>
        <strain evidence="2 3">JP610</strain>
    </source>
</reference>
<organism evidence="2 3">
    <name type="scientific">Sphaeroforma arctica JP610</name>
    <dbReference type="NCBI Taxonomy" id="667725"/>
    <lineage>
        <taxon>Eukaryota</taxon>
        <taxon>Ichthyosporea</taxon>
        <taxon>Ichthyophonida</taxon>
        <taxon>Sphaeroforma</taxon>
    </lineage>
</organism>
<gene>
    <name evidence="2" type="ORF">SARC_18078</name>
</gene>
<dbReference type="AlphaFoldDB" id="A0A0L0EY43"/>
<protein>
    <submittedName>
        <fullName evidence="2">Uncharacterized protein</fullName>
    </submittedName>
</protein>
<dbReference type="EMBL" id="KQ255201">
    <property type="protein sequence ID" value="KNC69412.1"/>
    <property type="molecule type" value="Genomic_DNA"/>
</dbReference>
<dbReference type="OrthoDB" id="2019644at2759"/>
<evidence type="ECO:0000256" key="1">
    <source>
        <dbReference type="SAM" id="MobiDB-lite"/>
    </source>
</evidence>
<evidence type="ECO:0000313" key="2">
    <source>
        <dbReference type="EMBL" id="KNC69412.1"/>
    </source>
</evidence>
<dbReference type="GeneID" id="25918582"/>
<keyword evidence="3" id="KW-1185">Reference proteome</keyword>
<evidence type="ECO:0000313" key="3">
    <source>
        <dbReference type="Proteomes" id="UP000054560"/>
    </source>
</evidence>
<accession>A0A0L0EY43</accession>
<name>A0A0L0EY43_9EUKA</name>
<feature type="non-terminal residue" evidence="2">
    <location>
        <position position="175"/>
    </location>
</feature>